<dbReference type="EMBL" id="CM044706">
    <property type="protein sequence ID" value="KAI5660047.1"/>
    <property type="molecule type" value="Genomic_DNA"/>
</dbReference>
<protein>
    <submittedName>
        <fullName evidence="1">Uncharacterized protein</fullName>
    </submittedName>
</protein>
<proteinExistence type="predicted"/>
<organism evidence="1 2">
    <name type="scientific">Catharanthus roseus</name>
    <name type="common">Madagascar periwinkle</name>
    <name type="synonym">Vinca rosea</name>
    <dbReference type="NCBI Taxonomy" id="4058"/>
    <lineage>
        <taxon>Eukaryota</taxon>
        <taxon>Viridiplantae</taxon>
        <taxon>Streptophyta</taxon>
        <taxon>Embryophyta</taxon>
        <taxon>Tracheophyta</taxon>
        <taxon>Spermatophyta</taxon>
        <taxon>Magnoliopsida</taxon>
        <taxon>eudicotyledons</taxon>
        <taxon>Gunneridae</taxon>
        <taxon>Pentapetalae</taxon>
        <taxon>asterids</taxon>
        <taxon>lamiids</taxon>
        <taxon>Gentianales</taxon>
        <taxon>Apocynaceae</taxon>
        <taxon>Rauvolfioideae</taxon>
        <taxon>Vinceae</taxon>
        <taxon>Catharanthinae</taxon>
        <taxon>Catharanthus</taxon>
    </lineage>
</organism>
<keyword evidence="2" id="KW-1185">Reference proteome</keyword>
<gene>
    <name evidence="1" type="ORF">M9H77_28840</name>
</gene>
<evidence type="ECO:0000313" key="1">
    <source>
        <dbReference type="EMBL" id="KAI5660047.1"/>
    </source>
</evidence>
<comment type="caution">
    <text evidence="1">The sequence shown here is derived from an EMBL/GenBank/DDBJ whole genome shotgun (WGS) entry which is preliminary data.</text>
</comment>
<sequence>MKRRSREGRRRDYTRNEEARDPKIDLLDSKWMDLKSLGIHIIDDQTFWKTQWEKHGTCSIELYKQKAYFDLAIKLYDLYNITKIFENSGIKRHTSHRLNTMSATIKSETQFMPDIKYVLAEDTEKNG</sequence>
<dbReference type="Proteomes" id="UP001060085">
    <property type="component" value="Linkage Group LG06"/>
</dbReference>
<evidence type="ECO:0000313" key="2">
    <source>
        <dbReference type="Proteomes" id="UP001060085"/>
    </source>
</evidence>
<reference evidence="2" key="1">
    <citation type="journal article" date="2023" name="Nat. Plants">
        <title>Single-cell RNA sequencing provides a high-resolution roadmap for understanding the multicellular compartmentation of specialized metabolism.</title>
        <authorList>
            <person name="Sun S."/>
            <person name="Shen X."/>
            <person name="Li Y."/>
            <person name="Li Y."/>
            <person name="Wang S."/>
            <person name="Li R."/>
            <person name="Zhang H."/>
            <person name="Shen G."/>
            <person name="Guo B."/>
            <person name="Wei J."/>
            <person name="Xu J."/>
            <person name="St-Pierre B."/>
            <person name="Chen S."/>
            <person name="Sun C."/>
        </authorList>
    </citation>
    <scope>NUCLEOTIDE SEQUENCE [LARGE SCALE GENOMIC DNA]</scope>
</reference>
<name>A0ACC0AJ44_CATRO</name>
<accession>A0ACC0AJ44</accession>